<name>A0ABZ2KU49_9BACT</name>
<organism evidence="1 2">
    <name type="scientific">Pendulispora rubella</name>
    <dbReference type="NCBI Taxonomy" id="2741070"/>
    <lineage>
        <taxon>Bacteria</taxon>
        <taxon>Pseudomonadati</taxon>
        <taxon>Myxococcota</taxon>
        <taxon>Myxococcia</taxon>
        <taxon>Myxococcales</taxon>
        <taxon>Sorangiineae</taxon>
        <taxon>Pendulisporaceae</taxon>
        <taxon>Pendulispora</taxon>
    </lineage>
</organism>
<gene>
    <name evidence="1" type="ORF">LVJ94_34660</name>
</gene>
<keyword evidence="2" id="KW-1185">Reference proteome</keyword>
<dbReference type="EMBL" id="CP089983">
    <property type="protein sequence ID" value="WXB02042.1"/>
    <property type="molecule type" value="Genomic_DNA"/>
</dbReference>
<evidence type="ECO:0000313" key="1">
    <source>
        <dbReference type="EMBL" id="WXB02042.1"/>
    </source>
</evidence>
<accession>A0ABZ2KU49</accession>
<dbReference type="RefSeq" id="WP_394831667.1">
    <property type="nucleotide sequence ID" value="NZ_CP089929.1"/>
</dbReference>
<reference evidence="1" key="1">
    <citation type="submission" date="2021-12" db="EMBL/GenBank/DDBJ databases">
        <title>Discovery of the Pendulisporaceae a myxobacterial family with distinct sporulation behavior and unique specialized metabolism.</title>
        <authorList>
            <person name="Garcia R."/>
            <person name="Popoff A."/>
            <person name="Bader C.D."/>
            <person name="Loehr J."/>
            <person name="Walesch S."/>
            <person name="Walt C."/>
            <person name="Boldt J."/>
            <person name="Bunk B."/>
            <person name="Haeckl F.J.F.P.J."/>
            <person name="Gunesch A.P."/>
            <person name="Birkelbach J."/>
            <person name="Nuebel U."/>
            <person name="Pietschmann T."/>
            <person name="Bach T."/>
            <person name="Mueller R."/>
        </authorList>
    </citation>
    <scope>NUCLEOTIDE SEQUENCE</scope>
    <source>
        <strain evidence="1">MSr11367</strain>
    </source>
</reference>
<sequence length="97" mass="11400">MRYQQFPPRVLIGRDEKRKDDVDIDASARYWFGVSLNWDDVVDYEHGVLGVAVAKELRPLGVPAHREELRQRWHVARETEEQRRLRSAAECPIDAEE</sequence>
<evidence type="ECO:0000313" key="2">
    <source>
        <dbReference type="Proteomes" id="UP001374803"/>
    </source>
</evidence>
<dbReference type="Proteomes" id="UP001374803">
    <property type="component" value="Chromosome"/>
</dbReference>
<protein>
    <submittedName>
        <fullName evidence="1">Uncharacterized protein</fullName>
    </submittedName>
</protein>
<proteinExistence type="predicted"/>